<sequence>MRVAPLFLVTALLLAGCGKQPVEENAAAVENGMAMDIEEVPANEGPSTGSTDLAIEENGVATDAWAGKWTGPEGLVLDIAKTAQPGRYDVKVTLLDGSGSYTGTSDGDAIRFTRGGVQEVIRKATGDQTGLKWLAGKQNCLMIKPSEGFCRD</sequence>
<evidence type="ECO:0008006" key="3">
    <source>
        <dbReference type="Google" id="ProtNLM"/>
    </source>
</evidence>
<keyword evidence="2" id="KW-1185">Reference proteome</keyword>
<protein>
    <recommendedName>
        <fullName evidence="3">Lipoprotein</fullName>
    </recommendedName>
</protein>
<dbReference type="PROSITE" id="PS51257">
    <property type="entry name" value="PROKAR_LIPOPROTEIN"/>
    <property type="match status" value="1"/>
</dbReference>
<evidence type="ECO:0000313" key="1">
    <source>
        <dbReference type="EMBL" id="MBY8820859.1"/>
    </source>
</evidence>
<name>A0ABS7PLA8_9SPHN</name>
<reference evidence="1 2" key="1">
    <citation type="submission" date="2021-08" db="EMBL/GenBank/DDBJ databases">
        <authorList>
            <person name="Tuo L."/>
        </authorList>
    </citation>
    <scope>NUCLEOTIDE SEQUENCE [LARGE SCALE GENOMIC DNA]</scope>
    <source>
        <strain evidence="1 2">JCM 31229</strain>
    </source>
</reference>
<dbReference type="Proteomes" id="UP000706039">
    <property type="component" value="Unassembled WGS sequence"/>
</dbReference>
<proteinExistence type="predicted"/>
<organism evidence="1 2">
    <name type="scientific">Sphingomonas colocasiae</name>
    <dbReference type="NCBI Taxonomy" id="1848973"/>
    <lineage>
        <taxon>Bacteria</taxon>
        <taxon>Pseudomonadati</taxon>
        <taxon>Pseudomonadota</taxon>
        <taxon>Alphaproteobacteria</taxon>
        <taxon>Sphingomonadales</taxon>
        <taxon>Sphingomonadaceae</taxon>
        <taxon>Sphingomonas</taxon>
    </lineage>
</organism>
<dbReference type="EMBL" id="JAINVV010000001">
    <property type="protein sequence ID" value="MBY8820859.1"/>
    <property type="molecule type" value="Genomic_DNA"/>
</dbReference>
<gene>
    <name evidence="1" type="ORF">K7G82_01065</name>
</gene>
<accession>A0ABS7PLA8</accession>
<comment type="caution">
    <text evidence="1">The sequence shown here is derived from an EMBL/GenBank/DDBJ whole genome shotgun (WGS) entry which is preliminary data.</text>
</comment>
<dbReference type="RefSeq" id="WP_222987964.1">
    <property type="nucleotide sequence ID" value="NZ_JAINVV010000001.1"/>
</dbReference>
<evidence type="ECO:0000313" key="2">
    <source>
        <dbReference type="Proteomes" id="UP000706039"/>
    </source>
</evidence>